<sequence length="117" mass="12259">MPELGAAVEHFLVTIGNRNTAKAYAIALRALTTEPGVGVPLTGFGGETGADRLAAWFTGCWGSAAAATYNARLDALGSAAAWWRDPDWLTGGRRHRLADAHRPAAAPASWVSAASWL</sequence>
<dbReference type="EMBL" id="CP068985">
    <property type="protein sequence ID" value="QYC40391.1"/>
    <property type="molecule type" value="Genomic_DNA"/>
</dbReference>
<evidence type="ECO:0000313" key="1">
    <source>
        <dbReference type="EMBL" id="QYC40391.1"/>
    </source>
</evidence>
<accession>A0ABX8TYR5</accession>
<dbReference type="RefSeq" id="WP_020544372.1">
    <property type="nucleotide sequence ID" value="NZ_CP068985.1"/>
</dbReference>
<organism evidence="1 2">
    <name type="scientific">Nonomuraea coxensis DSM 45129</name>
    <dbReference type="NCBI Taxonomy" id="1122611"/>
    <lineage>
        <taxon>Bacteria</taxon>
        <taxon>Bacillati</taxon>
        <taxon>Actinomycetota</taxon>
        <taxon>Actinomycetes</taxon>
        <taxon>Streptosporangiales</taxon>
        <taxon>Streptosporangiaceae</taxon>
        <taxon>Nonomuraea</taxon>
    </lineage>
</organism>
<name>A0ABX8TYR5_9ACTN</name>
<dbReference type="Proteomes" id="UP000824681">
    <property type="component" value="Chromosome"/>
</dbReference>
<gene>
    <name evidence="1" type="ORF">Nocox_13875</name>
</gene>
<proteinExistence type="predicted"/>
<reference evidence="1 2" key="1">
    <citation type="journal article" date="2021" name="ACS Chem. Biol.">
        <title>Genomic-Led Discovery of a Novel Glycopeptide Antibiotic by Nonomuraea coxensis DSM 45129.</title>
        <authorList>
            <person name="Yushchuk O."/>
            <person name="Vior N.M."/>
            <person name="Andreo-Vidal A."/>
            <person name="Berini F."/>
            <person name="Ruckert C."/>
            <person name="Busche T."/>
            <person name="Binda E."/>
            <person name="Kalinowski J."/>
            <person name="Truman A.W."/>
            <person name="Marinelli F."/>
        </authorList>
    </citation>
    <scope>NUCLEOTIDE SEQUENCE [LARGE SCALE GENOMIC DNA]</scope>
    <source>
        <strain evidence="1 2">DSM 45129</strain>
    </source>
</reference>
<protein>
    <submittedName>
        <fullName evidence="1">Uncharacterized protein</fullName>
    </submittedName>
</protein>
<keyword evidence="2" id="KW-1185">Reference proteome</keyword>
<evidence type="ECO:0000313" key="2">
    <source>
        <dbReference type="Proteomes" id="UP000824681"/>
    </source>
</evidence>